<dbReference type="RefSeq" id="WP_168628233.1">
    <property type="nucleotide sequence ID" value="NZ_BONL01000014.1"/>
</dbReference>
<evidence type="ECO:0000256" key="4">
    <source>
        <dbReference type="ARBA" id="ARBA00022723"/>
    </source>
</evidence>
<dbReference type="GO" id="GO:0043103">
    <property type="term" value="P:hypoxanthine salvage"/>
    <property type="evidence" value="ECO:0007669"/>
    <property type="project" value="TreeGrafter"/>
</dbReference>
<proteinExistence type="inferred from homology"/>
<evidence type="ECO:0000256" key="1">
    <source>
        <dbReference type="ARBA" id="ARBA00001947"/>
    </source>
</evidence>
<dbReference type="GO" id="GO:0005829">
    <property type="term" value="C:cytosol"/>
    <property type="evidence" value="ECO:0007669"/>
    <property type="project" value="TreeGrafter"/>
</dbReference>
<keyword evidence="7" id="KW-0546">Nucleotide metabolism</keyword>
<evidence type="ECO:0000256" key="3">
    <source>
        <dbReference type="ARBA" id="ARBA00012784"/>
    </source>
</evidence>
<evidence type="ECO:0000259" key="8">
    <source>
        <dbReference type="Pfam" id="PF00962"/>
    </source>
</evidence>
<gene>
    <name evidence="9" type="ORF">HGA03_00290</name>
</gene>
<dbReference type="Gene3D" id="3.20.20.140">
    <property type="entry name" value="Metal-dependent hydrolases"/>
    <property type="match status" value="1"/>
</dbReference>
<dbReference type="GO" id="GO:0046872">
    <property type="term" value="F:metal ion binding"/>
    <property type="evidence" value="ECO:0007669"/>
    <property type="project" value="UniProtKB-KW"/>
</dbReference>
<dbReference type="Pfam" id="PF00962">
    <property type="entry name" value="A_deaminase"/>
    <property type="match status" value="1"/>
</dbReference>
<keyword evidence="5 9" id="KW-0378">Hydrolase</keyword>
<dbReference type="EMBL" id="JAAXOX010000001">
    <property type="protein sequence ID" value="NKY21102.1"/>
    <property type="molecule type" value="Genomic_DNA"/>
</dbReference>
<evidence type="ECO:0000256" key="5">
    <source>
        <dbReference type="ARBA" id="ARBA00022801"/>
    </source>
</evidence>
<sequence>MTPEQIAALPKVVLHDHLDGGLRPSTVAELAARTGHRLPVDDPAELGDWFYAQANSGSLVAYLATFEHTLAVMQDAEGLARVAREAVLDLAADGVVYAEERFAPEQHQRGGLSLQQVVDAVRAGVTEGEAEARAAGREIRMNLLLCAMRHTDRAEEIAELALAHRDRGVAGFDIAGPEAGFPAQGMGATFARLRAARFPVTVHAGEAAGAESVDEAVEVGALRIGHGVRLVEDLHDDGAGGTRLGRLAHWVRDRRIALEVCPTSNLQTGAARSIATHPVTRLHRLGFAVTINTDNRLQSRTSLTAELHHLVQDAGWDIDDLYAVTVTAARHAFAHHDEREDLIRRVIEPGFTTPGRLHP</sequence>
<organism evidence="9 10">
    <name type="scientific">Cellulomonas denverensis</name>
    <dbReference type="NCBI Taxonomy" id="264297"/>
    <lineage>
        <taxon>Bacteria</taxon>
        <taxon>Bacillati</taxon>
        <taxon>Actinomycetota</taxon>
        <taxon>Actinomycetes</taxon>
        <taxon>Micrococcales</taxon>
        <taxon>Cellulomonadaceae</taxon>
        <taxon>Cellulomonas</taxon>
    </lineage>
</organism>
<feature type="domain" description="Adenosine deaminase" evidence="8">
    <location>
        <begin position="10"/>
        <end position="348"/>
    </location>
</feature>
<evidence type="ECO:0000313" key="9">
    <source>
        <dbReference type="EMBL" id="NKY21102.1"/>
    </source>
</evidence>
<dbReference type="NCBIfam" id="NF006847">
    <property type="entry name" value="PRK09358.1-2"/>
    <property type="match status" value="1"/>
</dbReference>
<comment type="cofactor">
    <cofactor evidence="1">
        <name>Zn(2+)</name>
        <dbReference type="ChEBI" id="CHEBI:29105"/>
    </cofactor>
</comment>
<dbReference type="InterPro" id="IPR032466">
    <property type="entry name" value="Metal_Hydrolase"/>
</dbReference>
<dbReference type="AlphaFoldDB" id="A0A7X6KRV0"/>
<dbReference type="GO" id="GO:0004000">
    <property type="term" value="F:adenosine deaminase activity"/>
    <property type="evidence" value="ECO:0007669"/>
    <property type="project" value="TreeGrafter"/>
</dbReference>
<dbReference type="Proteomes" id="UP000581206">
    <property type="component" value="Unassembled WGS sequence"/>
</dbReference>
<keyword evidence="6" id="KW-0862">Zinc</keyword>
<dbReference type="SUPFAM" id="SSF51556">
    <property type="entry name" value="Metallo-dependent hydrolases"/>
    <property type="match status" value="1"/>
</dbReference>
<evidence type="ECO:0000256" key="7">
    <source>
        <dbReference type="ARBA" id="ARBA00023080"/>
    </source>
</evidence>
<evidence type="ECO:0000256" key="6">
    <source>
        <dbReference type="ARBA" id="ARBA00022833"/>
    </source>
</evidence>
<dbReference type="GO" id="GO:0009117">
    <property type="term" value="P:nucleotide metabolic process"/>
    <property type="evidence" value="ECO:0007669"/>
    <property type="project" value="UniProtKB-KW"/>
</dbReference>
<name>A0A7X6KRV0_9CELL</name>
<dbReference type="GO" id="GO:0006154">
    <property type="term" value="P:adenosine catabolic process"/>
    <property type="evidence" value="ECO:0007669"/>
    <property type="project" value="TreeGrafter"/>
</dbReference>
<reference evidence="9 10" key="1">
    <citation type="submission" date="2020-04" db="EMBL/GenBank/DDBJ databases">
        <title>MicrobeNet Type strains.</title>
        <authorList>
            <person name="Nicholson A.C."/>
        </authorList>
    </citation>
    <scope>NUCLEOTIDE SEQUENCE [LARGE SCALE GENOMIC DNA]</scope>
    <source>
        <strain evidence="9 10">ATCC BAA-788</strain>
    </source>
</reference>
<accession>A0A7X6KRV0</accession>
<evidence type="ECO:0000313" key="10">
    <source>
        <dbReference type="Proteomes" id="UP000581206"/>
    </source>
</evidence>
<dbReference type="PANTHER" id="PTHR11409:SF43">
    <property type="entry name" value="ADENOSINE DEAMINASE"/>
    <property type="match status" value="1"/>
</dbReference>
<dbReference type="InterPro" id="IPR001365">
    <property type="entry name" value="A_deaminase_dom"/>
</dbReference>
<protein>
    <recommendedName>
        <fullName evidence="3">adenosine deaminase</fullName>
        <ecNumber evidence="3">3.5.4.4</ecNumber>
    </recommendedName>
</protein>
<dbReference type="InterPro" id="IPR006330">
    <property type="entry name" value="Ado/ade_deaminase"/>
</dbReference>
<keyword evidence="4" id="KW-0479">Metal-binding</keyword>
<dbReference type="NCBIfam" id="TIGR01430">
    <property type="entry name" value="aden_deam"/>
    <property type="match status" value="1"/>
</dbReference>
<dbReference type="FunFam" id="3.20.20.140:FF:000020">
    <property type="entry name" value="Adenosine deaminase"/>
    <property type="match status" value="1"/>
</dbReference>
<evidence type="ECO:0000256" key="2">
    <source>
        <dbReference type="ARBA" id="ARBA00006676"/>
    </source>
</evidence>
<comment type="caution">
    <text evidence="9">The sequence shown here is derived from an EMBL/GenBank/DDBJ whole genome shotgun (WGS) entry which is preliminary data.</text>
</comment>
<dbReference type="EC" id="3.5.4.4" evidence="3"/>
<keyword evidence="10" id="KW-1185">Reference proteome</keyword>
<dbReference type="PANTHER" id="PTHR11409">
    <property type="entry name" value="ADENOSINE DEAMINASE"/>
    <property type="match status" value="1"/>
</dbReference>
<dbReference type="GO" id="GO:0046103">
    <property type="term" value="P:inosine biosynthetic process"/>
    <property type="evidence" value="ECO:0007669"/>
    <property type="project" value="TreeGrafter"/>
</dbReference>
<comment type="similarity">
    <text evidence="2">Belongs to the metallo-dependent hydrolases superfamily. Adenosine and AMP deaminases family.</text>
</comment>